<dbReference type="InterPro" id="IPR051797">
    <property type="entry name" value="TrmB-like"/>
</dbReference>
<comment type="similarity">
    <text evidence="1">Belongs to the transcriptional regulator TrmB family.</text>
</comment>
<dbReference type="Gene3D" id="1.10.10.10">
    <property type="entry name" value="Winged helix-like DNA-binding domain superfamily/Winged helix DNA-binding domain"/>
    <property type="match status" value="1"/>
</dbReference>
<sequence length="446" mass="51295">MELQVKPLAQSLTKFGLTEYESMVYLTLVRHGRSTIKEIAAKSMVPRTKIYPVLKNLEKRRLVTFVPGKTITAKANPPENSLLSPIKNLEQDLKTMKKTITEIRRLQESALAADQLEKKEYWVTRHEPETIKRIYEIITNASEEMILALNHEGLEIIFDNFFETLNEATRNEIEVKIFINSAKQDCEILRKFSDFFKIKYVPFSPKVNLLLADGKDLLIFKKISLVDNKGSTVVAEYYSGGSICDYLREYMRGVDWSASKDFQIVYPAIENDWLKEDLLAGPQFNQASPYFYLYLLDVMSTKINQKLNPTLVDLGRKTIEAMKKTSLPSFLPSLHQSLKLLSSLVLLYEGIEWRFTYDEPLNLITSEVSGNLSPAFKIAADRGFPIPPMIWGFIFYGLLDIFGFDCTVIDSRFSPENFWAIQYRLSSKPSERPVTIEDKQLVQKIN</sequence>
<dbReference type="InterPro" id="IPR021586">
    <property type="entry name" value="Tscrpt_reg_TrmB_C"/>
</dbReference>
<evidence type="ECO:0000256" key="1">
    <source>
        <dbReference type="ARBA" id="ARBA00007287"/>
    </source>
</evidence>
<dbReference type="Proteomes" id="UP000288215">
    <property type="component" value="Unassembled WGS sequence"/>
</dbReference>
<accession>A0A3S3RME7</accession>
<dbReference type="PANTHER" id="PTHR34293:SF1">
    <property type="entry name" value="HTH-TYPE TRANSCRIPTIONAL REGULATOR TRMBL2"/>
    <property type="match status" value="1"/>
</dbReference>
<evidence type="ECO:0008006" key="6">
    <source>
        <dbReference type="Google" id="ProtNLM"/>
    </source>
</evidence>
<dbReference type="Pfam" id="PF11495">
    <property type="entry name" value="Regulator_TrmB"/>
    <property type="match status" value="1"/>
</dbReference>
<gene>
    <name evidence="4" type="ORF">Metus_1070</name>
</gene>
<feature type="domain" description="Transcription regulator TrmB N-terminal" evidence="2">
    <location>
        <begin position="12"/>
        <end position="79"/>
    </location>
</feature>
<reference evidence="4 5" key="1">
    <citation type="submission" date="2018-12" db="EMBL/GenBank/DDBJ databases">
        <title>The complete genome of the methanogenic archaea of the candidate phylum Verstraetearchaeota, obtained from the metagenome of underground thermal water.</title>
        <authorList>
            <person name="Kadnikov V.V."/>
            <person name="Mardanov A.V."/>
            <person name="Beletsky A.V."/>
            <person name="Karnachuk O.V."/>
            <person name="Ravin N.V."/>
        </authorList>
    </citation>
    <scope>NUCLEOTIDE SEQUENCE [LARGE SCALE GENOMIC DNA]</scope>
    <source>
        <strain evidence="4">Ch88</strain>
    </source>
</reference>
<evidence type="ECO:0000259" key="3">
    <source>
        <dbReference type="Pfam" id="PF11495"/>
    </source>
</evidence>
<name>A0A3S3RME7_METS7</name>
<protein>
    <recommendedName>
        <fullName evidence="6">Transcription regulator TrmB N-terminal domain-containing protein</fullName>
    </recommendedName>
</protein>
<comment type="caution">
    <text evidence="4">The sequence shown here is derived from an EMBL/GenBank/DDBJ whole genome shotgun (WGS) entry which is preliminary data.</text>
</comment>
<dbReference type="InterPro" id="IPR002831">
    <property type="entry name" value="Tscrpt_reg_TrmB_N"/>
</dbReference>
<organism evidence="4 5">
    <name type="scientific">Methanosuratincola subterraneus</name>
    <dbReference type="NCBI Taxonomy" id="2593994"/>
    <lineage>
        <taxon>Archaea</taxon>
        <taxon>Thermoproteota</taxon>
        <taxon>Methanosuratincolia</taxon>
        <taxon>Candidatus Methanomethylicales</taxon>
        <taxon>Candidatus Methanomethylicaceae</taxon>
        <taxon>Candidatus Methanosuratincola (ex Vanwonterghem et al. 2016)</taxon>
    </lineage>
</organism>
<dbReference type="SUPFAM" id="SSF46785">
    <property type="entry name" value="Winged helix' DNA-binding domain"/>
    <property type="match status" value="1"/>
</dbReference>
<dbReference type="Pfam" id="PF01978">
    <property type="entry name" value="TrmB"/>
    <property type="match status" value="1"/>
</dbReference>
<dbReference type="InterPro" id="IPR036388">
    <property type="entry name" value="WH-like_DNA-bd_sf"/>
</dbReference>
<evidence type="ECO:0000259" key="2">
    <source>
        <dbReference type="Pfam" id="PF01978"/>
    </source>
</evidence>
<dbReference type="EMBL" id="RXGA01000003">
    <property type="protein sequence ID" value="RWX73096.1"/>
    <property type="molecule type" value="Genomic_DNA"/>
</dbReference>
<proteinExistence type="inferred from homology"/>
<feature type="domain" description="Transcription regulator TrmB C-terminal" evidence="3">
    <location>
        <begin position="121"/>
        <end position="225"/>
    </location>
</feature>
<evidence type="ECO:0000313" key="5">
    <source>
        <dbReference type="Proteomes" id="UP000288215"/>
    </source>
</evidence>
<dbReference type="PANTHER" id="PTHR34293">
    <property type="entry name" value="HTH-TYPE TRANSCRIPTIONAL REGULATOR TRMBL2"/>
    <property type="match status" value="1"/>
</dbReference>
<dbReference type="AlphaFoldDB" id="A0A3S3RME7"/>
<dbReference type="InterPro" id="IPR036390">
    <property type="entry name" value="WH_DNA-bd_sf"/>
</dbReference>
<evidence type="ECO:0000313" key="4">
    <source>
        <dbReference type="EMBL" id="RWX73096.1"/>
    </source>
</evidence>